<name>A0A9X1NA82_9ACTN</name>
<dbReference type="AlphaFoldDB" id="A0A9X1NA82"/>
<comment type="caution">
    <text evidence="2">The sequence shown here is derived from an EMBL/GenBank/DDBJ whole genome shotgun (WGS) entry which is preliminary data.</text>
</comment>
<dbReference type="InterPro" id="IPR035930">
    <property type="entry name" value="FomD-like_sf"/>
</dbReference>
<evidence type="ECO:0000259" key="1">
    <source>
        <dbReference type="Pfam" id="PF04167"/>
    </source>
</evidence>
<accession>A0A9X1NA82</accession>
<dbReference type="SUPFAM" id="SSF159234">
    <property type="entry name" value="FomD-like"/>
    <property type="match status" value="1"/>
</dbReference>
<dbReference type="Proteomes" id="UP001138997">
    <property type="component" value="Unassembled WGS sequence"/>
</dbReference>
<keyword evidence="3" id="KW-1185">Reference proteome</keyword>
<sequence>MIPAVRLTKIKRPGGTLWFDLRQIHADEHGTWLYGAVGAPWSWTPTGGEPETGGLDHAAVMLLAEGRPWVGWWLNLADGRQLSIDVCLPTERTPHGWTFVDLELDPVRHETNGRVEIEDWPEFDQALAQEFMSSSEGDLARRTAEQTAEMLRRGEAPWLRQGWDLLDAEL</sequence>
<protein>
    <submittedName>
        <fullName evidence="2">DUF402 domain-containing protein</fullName>
    </submittedName>
</protein>
<dbReference type="RefSeq" id="WP_231439097.1">
    <property type="nucleotide sequence ID" value="NZ_JAJOMB010000002.1"/>
</dbReference>
<proteinExistence type="predicted"/>
<gene>
    <name evidence="2" type="ORF">LR394_04625</name>
</gene>
<evidence type="ECO:0000313" key="2">
    <source>
        <dbReference type="EMBL" id="MCD5310169.1"/>
    </source>
</evidence>
<dbReference type="Pfam" id="PF04167">
    <property type="entry name" value="DUF402"/>
    <property type="match status" value="1"/>
</dbReference>
<dbReference type="InterPro" id="IPR007295">
    <property type="entry name" value="DUF402"/>
</dbReference>
<organism evidence="2 3">
    <name type="scientific">Kineosporia babensis</name>
    <dbReference type="NCBI Taxonomy" id="499548"/>
    <lineage>
        <taxon>Bacteria</taxon>
        <taxon>Bacillati</taxon>
        <taxon>Actinomycetota</taxon>
        <taxon>Actinomycetes</taxon>
        <taxon>Kineosporiales</taxon>
        <taxon>Kineosporiaceae</taxon>
        <taxon>Kineosporia</taxon>
    </lineage>
</organism>
<evidence type="ECO:0000313" key="3">
    <source>
        <dbReference type="Proteomes" id="UP001138997"/>
    </source>
</evidence>
<feature type="domain" description="DUF402" evidence="1">
    <location>
        <begin position="56"/>
        <end position="155"/>
    </location>
</feature>
<dbReference type="EMBL" id="JAJOMB010000002">
    <property type="protein sequence ID" value="MCD5310169.1"/>
    <property type="molecule type" value="Genomic_DNA"/>
</dbReference>
<dbReference type="Gene3D" id="2.40.380.10">
    <property type="entry name" value="FomD-like"/>
    <property type="match status" value="1"/>
</dbReference>
<reference evidence="2" key="1">
    <citation type="submission" date="2021-11" db="EMBL/GenBank/DDBJ databases">
        <title>Streptomyces corallinus and Kineosporia corallina sp. nov., two new coral-derived marine actinobacteria.</title>
        <authorList>
            <person name="Buangrab K."/>
            <person name="Sutthacheep M."/>
            <person name="Yeemin T."/>
            <person name="Harunari E."/>
            <person name="Igarashi Y."/>
            <person name="Sripreechasak P."/>
            <person name="Kanchanasin P."/>
            <person name="Tanasupawat S."/>
            <person name="Phongsopitanun W."/>
        </authorList>
    </citation>
    <scope>NUCLEOTIDE SEQUENCE</scope>
    <source>
        <strain evidence="2">JCM 31032</strain>
    </source>
</reference>